<dbReference type="AlphaFoldDB" id="E5Y2B9"/>
<dbReference type="STRING" id="563192.HMPREF0179_00329"/>
<proteinExistence type="predicted"/>
<sequence>MKGNPKQDDPLIQNLHDAGCSQQIIEQFMQSRKEGNIFCQMHILVKQRNLLLEDLHKDQNKLDCLDYLLFQLKKGC</sequence>
<dbReference type="EMBL" id="ADCP02000002">
    <property type="protein sequence ID" value="EFV45843.1"/>
    <property type="molecule type" value="Genomic_DNA"/>
</dbReference>
<name>E5Y2B9_BILW3</name>
<dbReference type="GeneID" id="78086888"/>
<keyword evidence="2" id="KW-1185">Reference proteome</keyword>
<evidence type="ECO:0000313" key="2">
    <source>
        <dbReference type="Proteomes" id="UP000006034"/>
    </source>
</evidence>
<reference evidence="1 2" key="2">
    <citation type="submission" date="2013-04" db="EMBL/GenBank/DDBJ databases">
        <title>The Genome Sequence of Bilophila wadsworthia 3_1_6.</title>
        <authorList>
            <consortium name="The Broad Institute Genomics Platform"/>
            <person name="Earl A."/>
            <person name="Ward D."/>
            <person name="Feldgarden M."/>
            <person name="Gevers D."/>
            <person name="Sibley C."/>
            <person name="Strauss J."/>
            <person name="Allen-Vercoe E."/>
            <person name="Walker B."/>
            <person name="Young S."/>
            <person name="Zeng Q."/>
            <person name="Gargeya S."/>
            <person name="Fitzgerald M."/>
            <person name="Haas B."/>
            <person name="Abouelleil A."/>
            <person name="Allen A.W."/>
            <person name="Alvarado L."/>
            <person name="Arachchi H.M."/>
            <person name="Berlin A.M."/>
            <person name="Chapman S.B."/>
            <person name="Gainer-Dewar J."/>
            <person name="Goldberg J."/>
            <person name="Griggs A."/>
            <person name="Gujja S."/>
            <person name="Hansen M."/>
            <person name="Howarth C."/>
            <person name="Imamovic A."/>
            <person name="Ireland A."/>
            <person name="Larimer J."/>
            <person name="McCowan C."/>
            <person name="Murphy C."/>
            <person name="Pearson M."/>
            <person name="Poon T.W."/>
            <person name="Priest M."/>
            <person name="Roberts A."/>
            <person name="Saif S."/>
            <person name="Shea T."/>
            <person name="Sisk P."/>
            <person name="Sykes S."/>
            <person name="Wortman J."/>
            <person name="Nusbaum C."/>
            <person name="Birren B."/>
        </authorList>
    </citation>
    <scope>NUCLEOTIDE SEQUENCE [LARGE SCALE GENOMIC DNA]</scope>
    <source>
        <strain evidence="1 2">3_1_6</strain>
    </source>
</reference>
<organism evidence="1 2">
    <name type="scientific">Bilophila wadsworthia (strain 3_1_6)</name>
    <dbReference type="NCBI Taxonomy" id="563192"/>
    <lineage>
        <taxon>Bacteria</taxon>
        <taxon>Pseudomonadati</taxon>
        <taxon>Thermodesulfobacteriota</taxon>
        <taxon>Desulfovibrionia</taxon>
        <taxon>Desulfovibrionales</taxon>
        <taxon>Desulfovibrionaceae</taxon>
        <taxon>Bilophila</taxon>
    </lineage>
</organism>
<dbReference type="HOGENOM" id="CLU_184401_0_0_7"/>
<dbReference type="OrthoDB" id="7064551at2"/>
<gene>
    <name evidence="1" type="ORF">HMPREF0179_00329</name>
</gene>
<accession>E5Y2B9</accession>
<protein>
    <submittedName>
        <fullName evidence="1">Uncharacterized protein</fullName>
    </submittedName>
</protein>
<reference evidence="1 2" key="1">
    <citation type="submission" date="2010-10" db="EMBL/GenBank/DDBJ databases">
        <authorList>
            <consortium name="The Broad Institute Genome Sequencing Platform"/>
            <person name="Ward D."/>
            <person name="Earl A."/>
            <person name="Feldgarden M."/>
            <person name="Young S.K."/>
            <person name="Gargeya S."/>
            <person name="Zeng Q."/>
            <person name="Alvarado L."/>
            <person name="Berlin A."/>
            <person name="Bochicchio J."/>
            <person name="Chapman S.B."/>
            <person name="Chen Z."/>
            <person name="Freedman E."/>
            <person name="Gellesch M."/>
            <person name="Goldberg J."/>
            <person name="Griggs A."/>
            <person name="Gujja S."/>
            <person name="Heilman E."/>
            <person name="Heiman D."/>
            <person name="Howarth C."/>
            <person name="Mehta T."/>
            <person name="Neiman D."/>
            <person name="Pearson M."/>
            <person name="Roberts A."/>
            <person name="Saif S."/>
            <person name="Shea T."/>
            <person name="Shenoy N."/>
            <person name="Sisk P."/>
            <person name="Stolte C."/>
            <person name="Sykes S."/>
            <person name="White J."/>
            <person name="Yandava C."/>
            <person name="Allen-Vercoe E."/>
            <person name="Sibley C."/>
            <person name="Ambrose C.E."/>
            <person name="Strauss J."/>
            <person name="Daigneault M."/>
            <person name="Haas B."/>
            <person name="Nusbaum C."/>
            <person name="Birren B."/>
        </authorList>
    </citation>
    <scope>NUCLEOTIDE SEQUENCE [LARGE SCALE GENOMIC DNA]</scope>
    <source>
        <strain evidence="1 2">3_1_6</strain>
    </source>
</reference>
<comment type="caution">
    <text evidence="1">The sequence shown here is derived from an EMBL/GenBank/DDBJ whole genome shotgun (WGS) entry which is preliminary data.</text>
</comment>
<evidence type="ECO:0000313" key="1">
    <source>
        <dbReference type="EMBL" id="EFV45843.1"/>
    </source>
</evidence>
<dbReference type="RefSeq" id="WP_005024497.1">
    <property type="nucleotide sequence ID" value="NZ_KE150239.1"/>
</dbReference>
<dbReference type="Proteomes" id="UP000006034">
    <property type="component" value="Unassembled WGS sequence"/>
</dbReference>